<keyword evidence="8" id="KW-1185">Reference proteome</keyword>
<dbReference type="GO" id="GO:0005759">
    <property type="term" value="C:mitochondrial matrix"/>
    <property type="evidence" value="ECO:0007669"/>
    <property type="project" value="TreeGrafter"/>
</dbReference>
<dbReference type="Gene3D" id="3.60.15.10">
    <property type="entry name" value="Ribonuclease Z/Hydroxyacylglutathione hydrolase-like"/>
    <property type="match status" value="1"/>
</dbReference>
<comment type="similarity">
    <text evidence="2">Belongs to the metallo-beta-lactamase superfamily.</text>
</comment>
<dbReference type="PANTHER" id="PTHR23131">
    <property type="entry name" value="ENDORIBONUCLEASE LACTB2"/>
    <property type="match status" value="1"/>
</dbReference>
<dbReference type="CDD" id="cd07722">
    <property type="entry name" value="LACTB2-like_MBL-fold"/>
    <property type="match status" value="1"/>
</dbReference>
<dbReference type="InterPro" id="IPR047921">
    <property type="entry name" value="LACTB2-like_MBL-fold"/>
</dbReference>
<evidence type="ECO:0000313" key="8">
    <source>
        <dbReference type="Proteomes" id="UP001152798"/>
    </source>
</evidence>
<evidence type="ECO:0000313" key="7">
    <source>
        <dbReference type="EMBL" id="CAH1396950.1"/>
    </source>
</evidence>
<accession>A0A9P0H7N2</accession>
<dbReference type="Proteomes" id="UP001152798">
    <property type="component" value="Chromosome 3"/>
</dbReference>
<dbReference type="FunFam" id="3.60.15.10:FF:000041">
    <property type="entry name" value="Metallo-beta-lactamase domain protein"/>
    <property type="match status" value="1"/>
</dbReference>
<keyword evidence="3" id="KW-0479">Metal-binding</keyword>
<dbReference type="AlphaFoldDB" id="A0A9P0H7N2"/>
<evidence type="ECO:0000256" key="1">
    <source>
        <dbReference type="ARBA" id="ARBA00001947"/>
    </source>
</evidence>
<organism evidence="7 8">
    <name type="scientific">Nezara viridula</name>
    <name type="common">Southern green stink bug</name>
    <name type="synonym">Cimex viridulus</name>
    <dbReference type="NCBI Taxonomy" id="85310"/>
    <lineage>
        <taxon>Eukaryota</taxon>
        <taxon>Metazoa</taxon>
        <taxon>Ecdysozoa</taxon>
        <taxon>Arthropoda</taxon>
        <taxon>Hexapoda</taxon>
        <taxon>Insecta</taxon>
        <taxon>Pterygota</taxon>
        <taxon>Neoptera</taxon>
        <taxon>Paraneoptera</taxon>
        <taxon>Hemiptera</taxon>
        <taxon>Heteroptera</taxon>
        <taxon>Panheteroptera</taxon>
        <taxon>Pentatomomorpha</taxon>
        <taxon>Pentatomoidea</taxon>
        <taxon>Pentatomidae</taxon>
        <taxon>Pentatominae</taxon>
        <taxon>Nezara</taxon>
    </lineage>
</organism>
<protein>
    <recommendedName>
        <fullName evidence="6">Metallo-beta-lactamase domain-containing protein</fullName>
    </recommendedName>
</protein>
<evidence type="ECO:0000256" key="4">
    <source>
        <dbReference type="ARBA" id="ARBA00022801"/>
    </source>
</evidence>
<dbReference type="GO" id="GO:0008270">
    <property type="term" value="F:zinc ion binding"/>
    <property type="evidence" value="ECO:0007669"/>
    <property type="project" value="InterPro"/>
</dbReference>
<dbReference type="PROSITE" id="PS00743">
    <property type="entry name" value="BETA_LACTAMASE_B_1"/>
    <property type="match status" value="1"/>
</dbReference>
<evidence type="ECO:0000256" key="3">
    <source>
        <dbReference type="ARBA" id="ARBA00022723"/>
    </source>
</evidence>
<dbReference type="InterPro" id="IPR036866">
    <property type="entry name" value="RibonucZ/Hydroxyglut_hydro"/>
</dbReference>
<evidence type="ECO:0000256" key="5">
    <source>
        <dbReference type="ARBA" id="ARBA00022833"/>
    </source>
</evidence>
<sequence length="177" mass="19675">MSAVLPIVSRLTPRVVRVLGCNPGKMTLQGTNTYIIGTGKKRILLDTGEKGKKDYIKKLKEFLHQESVSIEQVIITHWHGDHIGGLEDVTSIIGDGSIAWKFPRSDIKNESYDGITIHNLQDQQELSVEGASLRIIYTPGHTADHVVVYMKEENALFSGDCILGEDSSRKDTVLYKP</sequence>
<dbReference type="EMBL" id="OV725079">
    <property type="protein sequence ID" value="CAH1396950.1"/>
    <property type="molecule type" value="Genomic_DNA"/>
</dbReference>
<dbReference type="InterPro" id="IPR050662">
    <property type="entry name" value="Sec-metab_biosynth-thioest"/>
</dbReference>
<dbReference type="InterPro" id="IPR001279">
    <property type="entry name" value="Metallo-B-lactamas"/>
</dbReference>
<evidence type="ECO:0000259" key="6">
    <source>
        <dbReference type="SMART" id="SM00849"/>
    </source>
</evidence>
<dbReference type="SMART" id="SM00849">
    <property type="entry name" value="Lactamase_B"/>
    <property type="match status" value="1"/>
</dbReference>
<dbReference type="PANTHER" id="PTHR23131:SF0">
    <property type="entry name" value="ENDORIBONUCLEASE LACTB2"/>
    <property type="match status" value="1"/>
</dbReference>
<keyword evidence="4" id="KW-0378">Hydrolase</keyword>
<evidence type="ECO:0000256" key="2">
    <source>
        <dbReference type="ARBA" id="ARBA00007749"/>
    </source>
</evidence>
<name>A0A9P0H7N2_NEZVI</name>
<dbReference type="GO" id="GO:0031123">
    <property type="term" value="P:RNA 3'-end processing"/>
    <property type="evidence" value="ECO:0007669"/>
    <property type="project" value="UniProtKB-ARBA"/>
</dbReference>
<dbReference type="InterPro" id="IPR001018">
    <property type="entry name" value="Beta-lactamase_class-B_CS"/>
</dbReference>
<dbReference type="Pfam" id="PF00753">
    <property type="entry name" value="Lactamase_B"/>
    <property type="match status" value="1"/>
</dbReference>
<comment type="cofactor">
    <cofactor evidence="1">
        <name>Zn(2+)</name>
        <dbReference type="ChEBI" id="CHEBI:29105"/>
    </cofactor>
</comment>
<dbReference type="GO" id="GO:0017001">
    <property type="term" value="P:antibiotic catabolic process"/>
    <property type="evidence" value="ECO:0007669"/>
    <property type="project" value="InterPro"/>
</dbReference>
<keyword evidence="5" id="KW-0862">Zinc</keyword>
<proteinExistence type="inferred from homology"/>
<reference evidence="7" key="1">
    <citation type="submission" date="2022-01" db="EMBL/GenBank/DDBJ databases">
        <authorList>
            <person name="King R."/>
        </authorList>
    </citation>
    <scope>NUCLEOTIDE SEQUENCE</scope>
</reference>
<dbReference type="GO" id="GO:0004521">
    <property type="term" value="F:RNA endonuclease activity"/>
    <property type="evidence" value="ECO:0007669"/>
    <property type="project" value="TreeGrafter"/>
</dbReference>
<gene>
    <name evidence="7" type="ORF">NEZAVI_LOCUS6903</name>
</gene>
<dbReference type="GO" id="GO:0003727">
    <property type="term" value="F:single-stranded RNA binding"/>
    <property type="evidence" value="ECO:0007669"/>
    <property type="project" value="TreeGrafter"/>
</dbReference>
<dbReference type="GO" id="GO:0008800">
    <property type="term" value="F:beta-lactamase activity"/>
    <property type="evidence" value="ECO:0007669"/>
    <property type="project" value="InterPro"/>
</dbReference>
<feature type="domain" description="Metallo-beta-lactamase" evidence="6">
    <location>
        <begin position="30"/>
        <end position="176"/>
    </location>
</feature>
<dbReference type="SUPFAM" id="SSF56281">
    <property type="entry name" value="Metallo-hydrolase/oxidoreductase"/>
    <property type="match status" value="1"/>
</dbReference>